<reference evidence="2" key="1">
    <citation type="submission" date="2015-11" db="EMBL/GenBank/DDBJ databases">
        <authorList>
            <person name="Kumar R."/>
            <person name="Singh D."/>
            <person name="Swarnkar M.K."/>
            <person name="Singh A.K."/>
            <person name="Kumar S."/>
        </authorList>
    </citation>
    <scope>NUCLEOTIDE SEQUENCE [LARGE SCALE GENOMIC DNA]</scope>
    <source>
        <strain evidence="2">ERGS4:06</strain>
    </source>
</reference>
<dbReference type="PANTHER" id="PTHR47623">
    <property type="entry name" value="OS09G0287300 PROTEIN"/>
    <property type="match status" value="1"/>
</dbReference>
<dbReference type="AlphaFoldDB" id="A0A0S2LV32"/>
<dbReference type="CDD" id="cd07067">
    <property type="entry name" value="HP_PGM_like"/>
    <property type="match status" value="1"/>
</dbReference>
<dbReference type="SUPFAM" id="SSF53254">
    <property type="entry name" value="Phosphoglycerate mutase-like"/>
    <property type="match status" value="1"/>
</dbReference>
<dbReference type="Pfam" id="PF00300">
    <property type="entry name" value="His_Phos_1"/>
    <property type="match status" value="1"/>
</dbReference>
<dbReference type="InterPro" id="IPR013078">
    <property type="entry name" value="His_Pase_superF_clade-1"/>
</dbReference>
<name>A0A0S2LV32_9MICC</name>
<organism evidence="1 2">
    <name type="scientific">Arthrobacter alpinus</name>
    <dbReference type="NCBI Taxonomy" id="656366"/>
    <lineage>
        <taxon>Bacteria</taxon>
        <taxon>Bacillati</taxon>
        <taxon>Actinomycetota</taxon>
        <taxon>Actinomycetes</taxon>
        <taxon>Micrococcales</taxon>
        <taxon>Micrococcaceae</taxon>
        <taxon>Arthrobacter</taxon>
    </lineage>
</organism>
<dbReference type="Proteomes" id="UP000059574">
    <property type="component" value="Chromosome"/>
</dbReference>
<dbReference type="PANTHER" id="PTHR47623:SF1">
    <property type="entry name" value="OS09G0287300 PROTEIN"/>
    <property type="match status" value="1"/>
</dbReference>
<reference evidence="1 2" key="2">
    <citation type="journal article" date="2016" name="J. Biotechnol.">
        <title>Complete genome sequence of Arthrobacter alpinus ERGS4:06, a yellow pigmented bacterium tolerant to cold and radiations isolated from Sikkim Himalaya.</title>
        <authorList>
            <person name="Kumar R."/>
            <person name="Singh D."/>
            <person name="Swarnkar M.K."/>
            <person name="Singh A.K."/>
            <person name="Kumar S."/>
        </authorList>
    </citation>
    <scope>NUCLEOTIDE SEQUENCE [LARGE SCALE GENOMIC DNA]</scope>
    <source>
        <strain evidence="1 2">ERGS4:06</strain>
    </source>
</reference>
<gene>
    <name evidence="1" type="ORF">AS189_00480</name>
</gene>
<proteinExistence type="predicted"/>
<dbReference type="InterPro" id="IPR029033">
    <property type="entry name" value="His_PPase_superfam"/>
</dbReference>
<dbReference type="EMBL" id="CP013200">
    <property type="protein sequence ID" value="ALO65238.1"/>
    <property type="molecule type" value="Genomic_DNA"/>
</dbReference>
<dbReference type="Gene3D" id="3.40.50.1240">
    <property type="entry name" value="Phosphoglycerate mutase-like"/>
    <property type="match status" value="1"/>
</dbReference>
<sequence>MSEYHIKRLILMRHSKAAFPLGVEDHDRPLAQRGHTEAPLAGKWMMENGVVPDFILCSSAVRTRQTCTWVCQQLGEKAPTPKLESGLYAAGATSMLSVINHVPETVGTLLVITHMPGVQALALRLASRDSDQDAYMDLASGFPTSSFAVLEHSSHWATLDGQDAELKNIVVPRP</sequence>
<dbReference type="OrthoDB" id="9810154at2"/>
<evidence type="ECO:0000313" key="2">
    <source>
        <dbReference type="Proteomes" id="UP000059574"/>
    </source>
</evidence>
<protein>
    <submittedName>
        <fullName evidence="1">Histidine phosphatase</fullName>
    </submittedName>
</protein>
<accession>A0A0S2LV32</accession>
<dbReference type="RefSeq" id="WP_062285483.1">
    <property type="nucleotide sequence ID" value="NZ_CP013200.1"/>
</dbReference>
<evidence type="ECO:0000313" key="1">
    <source>
        <dbReference type="EMBL" id="ALO65238.1"/>
    </source>
</evidence>